<gene>
    <name evidence="2" type="ORF">DHA2_150058</name>
    <name evidence="1" type="ORF">DHA2_154169</name>
</gene>
<dbReference type="GO" id="GO:0003964">
    <property type="term" value="F:RNA-directed DNA polymerase activity"/>
    <property type="evidence" value="ECO:0007669"/>
    <property type="project" value="UniProtKB-KW"/>
</dbReference>
<comment type="caution">
    <text evidence="2">The sequence shown here is derived from an EMBL/GenBank/DDBJ whole genome shotgun (WGS) entry which is preliminary data.</text>
</comment>
<sequence length="31" mass="3502">VDDHGCVSQILLSRLKTQTLAFLETEQMHST</sequence>
<keyword evidence="2" id="KW-0808">Transferase</keyword>
<keyword evidence="2" id="KW-0548">Nucleotidyltransferase</keyword>
<keyword evidence="2" id="KW-0695">RNA-directed DNA polymerase</keyword>
<feature type="non-terminal residue" evidence="2">
    <location>
        <position position="1"/>
    </location>
</feature>
<organism evidence="2 3">
    <name type="scientific">Giardia intestinalis</name>
    <name type="common">Giardia lamblia</name>
    <dbReference type="NCBI Taxonomy" id="5741"/>
    <lineage>
        <taxon>Eukaryota</taxon>
        <taxon>Metamonada</taxon>
        <taxon>Diplomonadida</taxon>
        <taxon>Hexamitidae</taxon>
        <taxon>Giardiinae</taxon>
        <taxon>Giardia</taxon>
    </lineage>
</organism>
<name>V6TJC2_GIAIN</name>
<protein>
    <submittedName>
        <fullName evidence="2">Reverse transcriptase</fullName>
    </submittedName>
</protein>
<proteinExistence type="predicted"/>
<dbReference type="Proteomes" id="UP000018320">
    <property type="component" value="Unassembled WGS sequence"/>
</dbReference>
<reference evidence="2" key="2">
    <citation type="submission" date="2012-02" db="EMBL/GenBank/DDBJ databases">
        <authorList>
            <person name="Feng W."/>
            <person name="Liu Z."/>
            <person name="Li S."/>
            <person name="Tang W."/>
            <person name="Yang J."/>
        </authorList>
    </citation>
    <scope>NUCLEOTIDE SEQUENCE</scope>
    <source>
        <strain evidence="2">DH</strain>
    </source>
</reference>
<accession>V6TJC2</accession>
<evidence type="ECO:0000313" key="3">
    <source>
        <dbReference type="Proteomes" id="UP000018320"/>
    </source>
</evidence>
<reference evidence="2 3" key="3">
    <citation type="journal article" date="2013" name="Genome Biol. Evol.">
        <title>Genome sequencing of Giardia lamblia genotypes A2 and B isolates (DH and GS) and comparative analysis with the genomes of genotypes A1 and E (WB and Pig).</title>
        <authorList>
            <person name="Adam R.D."/>
            <person name="Dahlstrom E.W."/>
            <person name="Martens C.A."/>
            <person name="Bruno D.P."/>
            <person name="Barbian K.D."/>
            <person name="Ricklefs S.M."/>
            <person name="Hernandez M.M."/>
            <person name="Narla N.P."/>
            <person name="Patel R.B."/>
            <person name="Porcella S.F."/>
            <person name="Nash T.E."/>
        </authorList>
    </citation>
    <scope>NUCLEOTIDE SEQUENCE [LARGE SCALE GENOMIC DNA]</scope>
    <source>
        <strain evidence="2 3">DH</strain>
    </source>
</reference>
<dbReference type="EMBL" id="AHGT01000010">
    <property type="protein sequence ID" value="ESU38739.1"/>
    <property type="molecule type" value="Genomic_DNA"/>
</dbReference>
<dbReference type="AlphaFoldDB" id="V6TJC2"/>
<dbReference type="EMBL" id="AHGT01000142">
    <property type="protein sequence ID" value="ESU34810.1"/>
    <property type="molecule type" value="Genomic_DNA"/>
</dbReference>
<dbReference type="VEuPathDB" id="GiardiaDB:DHA2_150058"/>
<evidence type="ECO:0000313" key="2">
    <source>
        <dbReference type="EMBL" id="ESU38739.1"/>
    </source>
</evidence>
<evidence type="ECO:0000313" key="1">
    <source>
        <dbReference type="EMBL" id="ESU34810.1"/>
    </source>
</evidence>
<reference evidence="3" key="1">
    <citation type="submission" date="2012-02" db="EMBL/GenBank/DDBJ databases">
        <title>Genome sequencing of Giardia lamblia Genotypes A2 and B isolates (DH and GS) and comparative analysis with the genomes of Genotypes A1 and E (WB and Pig).</title>
        <authorList>
            <person name="Adam R."/>
            <person name="Dahlstrom E."/>
            <person name="Martens C."/>
            <person name="Bruno D."/>
            <person name="Barbian K."/>
            <person name="Porcella S.F."/>
            <person name="Nash T."/>
        </authorList>
    </citation>
    <scope>NUCLEOTIDE SEQUENCE</scope>
    <source>
        <strain evidence="3">DH</strain>
    </source>
</reference>
<dbReference type="VEuPathDB" id="GiardiaDB:DHA2_154169"/>